<gene>
    <name evidence="1" type="ORF">Lalb_Chr02g0145571</name>
</gene>
<sequence>MGNYISCTFVPSLMKNTKAARVIFPTGETKQLKELVKAAELMLEHPNYFLANSRFLHIGRRFHALAADEELEFGNVYIFFPMRRVNSFVTAADVALFFMAANSATKRITNGGGVRRQVEESLQEINNDRVVARLSLERVELGGFHNRLSHYCRTRKLVLETISEEPITSK</sequence>
<dbReference type="Proteomes" id="UP000447434">
    <property type="component" value="Chromosome 2"/>
</dbReference>
<keyword evidence="2" id="KW-1185">Reference proteome</keyword>
<dbReference type="PANTHER" id="PTHR33052">
    <property type="entry name" value="DUF4228 DOMAIN PROTEIN-RELATED"/>
    <property type="match status" value="1"/>
</dbReference>
<evidence type="ECO:0000313" key="1">
    <source>
        <dbReference type="EMBL" id="KAE9618711.1"/>
    </source>
</evidence>
<dbReference type="EMBL" id="WOCE01000002">
    <property type="protein sequence ID" value="KAE9618711.1"/>
    <property type="molecule type" value="Genomic_DNA"/>
</dbReference>
<reference evidence="2" key="1">
    <citation type="journal article" date="2020" name="Nat. Commun.">
        <title>Genome sequence of the cluster root forming white lupin.</title>
        <authorList>
            <person name="Hufnagel B."/>
            <person name="Marques A."/>
            <person name="Soriano A."/>
            <person name="Marques L."/>
            <person name="Divol F."/>
            <person name="Doumas P."/>
            <person name="Sallet E."/>
            <person name="Mancinotti D."/>
            <person name="Carrere S."/>
            <person name="Marande W."/>
            <person name="Arribat S."/>
            <person name="Keller J."/>
            <person name="Huneau C."/>
            <person name="Blein T."/>
            <person name="Aime D."/>
            <person name="Laguerre M."/>
            <person name="Taylor J."/>
            <person name="Schubert V."/>
            <person name="Nelson M."/>
            <person name="Geu-Flores F."/>
            <person name="Crespi M."/>
            <person name="Gallardo-Guerrero K."/>
            <person name="Delaux P.-M."/>
            <person name="Salse J."/>
            <person name="Berges H."/>
            <person name="Guyot R."/>
            <person name="Gouzy J."/>
            <person name="Peret B."/>
        </authorList>
    </citation>
    <scope>NUCLEOTIDE SEQUENCE [LARGE SCALE GENOMIC DNA]</scope>
    <source>
        <strain evidence="2">cv. Amiga</strain>
    </source>
</reference>
<dbReference type="OrthoDB" id="1922322at2759"/>
<accession>A0A6A4QX52</accession>
<evidence type="ECO:0000313" key="2">
    <source>
        <dbReference type="Proteomes" id="UP000447434"/>
    </source>
</evidence>
<proteinExistence type="predicted"/>
<dbReference type="InterPro" id="IPR025322">
    <property type="entry name" value="PADRE_dom"/>
</dbReference>
<comment type="caution">
    <text evidence="1">The sequence shown here is derived from an EMBL/GenBank/DDBJ whole genome shotgun (WGS) entry which is preliminary data.</text>
</comment>
<protein>
    <submittedName>
        <fullName evidence="1">Uncharacterized protein</fullName>
    </submittedName>
</protein>
<name>A0A6A4QX52_LUPAL</name>
<organism evidence="1 2">
    <name type="scientific">Lupinus albus</name>
    <name type="common">White lupine</name>
    <name type="synonym">Lupinus termis</name>
    <dbReference type="NCBI Taxonomy" id="3870"/>
    <lineage>
        <taxon>Eukaryota</taxon>
        <taxon>Viridiplantae</taxon>
        <taxon>Streptophyta</taxon>
        <taxon>Embryophyta</taxon>
        <taxon>Tracheophyta</taxon>
        <taxon>Spermatophyta</taxon>
        <taxon>Magnoliopsida</taxon>
        <taxon>eudicotyledons</taxon>
        <taxon>Gunneridae</taxon>
        <taxon>Pentapetalae</taxon>
        <taxon>rosids</taxon>
        <taxon>fabids</taxon>
        <taxon>Fabales</taxon>
        <taxon>Fabaceae</taxon>
        <taxon>Papilionoideae</taxon>
        <taxon>50 kb inversion clade</taxon>
        <taxon>genistoids sensu lato</taxon>
        <taxon>core genistoids</taxon>
        <taxon>Genisteae</taxon>
        <taxon>Lupinus</taxon>
    </lineage>
</organism>
<dbReference type="AlphaFoldDB" id="A0A6A4QX52"/>
<dbReference type="Pfam" id="PF14009">
    <property type="entry name" value="PADRE"/>
    <property type="match status" value="1"/>
</dbReference>